<evidence type="ECO:0000256" key="1">
    <source>
        <dbReference type="SAM" id="MobiDB-lite"/>
    </source>
</evidence>
<name>A0AAV6M1X1_9ROSI</name>
<proteinExistence type="predicted"/>
<sequence>MDDSSGNDQDDADDPRKNEKMGRRNEKMGRRRWKEEKESSGNIGKRWSGVFARMKRTNKRDSVDEVGKSL</sequence>
<gene>
    <name evidence="2" type="ORF">SDJN03_27362</name>
</gene>
<keyword evidence="3" id="KW-1185">Reference proteome</keyword>
<reference evidence="2 3" key="1">
    <citation type="journal article" date="2021" name="Hortic Res">
        <title>The domestication of Cucurbita argyrosperma as revealed by the genome of its wild relative.</title>
        <authorList>
            <person name="Barrera-Redondo J."/>
            <person name="Sanchez-de la Vega G."/>
            <person name="Aguirre-Liguori J.A."/>
            <person name="Castellanos-Morales G."/>
            <person name="Gutierrez-Guerrero Y.T."/>
            <person name="Aguirre-Dugua X."/>
            <person name="Aguirre-Planter E."/>
            <person name="Tenaillon M.I."/>
            <person name="Lira-Saade R."/>
            <person name="Eguiarte L.E."/>
        </authorList>
    </citation>
    <scope>NUCLEOTIDE SEQUENCE [LARGE SCALE GENOMIC DNA]</scope>
    <source>
        <strain evidence="2">JBR-2021</strain>
    </source>
</reference>
<feature type="compositionally biased region" description="Acidic residues" evidence="1">
    <location>
        <begin position="1"/>
        <end position="13"/>
    </location>
</feature>
<evidence type="ECO:0000313" key="3">
    <source>
        <dbReference type="Proteomes" id="UP000685013"/>
    </source>
</evidence>
<feature type="region of interest" description="Disordered" evidence="1">
    <location>
        <begin position="1"/>
        <end position="70"/>
    </location>
</feature>
<dbReference type="AlphaFoldDB" id="A0AAV6M1X1"/>
<evidence type="ECO:0000313" key="2">
    <source>
        <dbReference type="EMBL" id="KAG6573475.1"/>
    </source>
</evidence>
<comment type="caution">
    <text evidence="2">The sequence shown here is derived from an EMBL/GenBank/DDBJ whole genome shotgun (WGS) entry which is preliminary data.</text>
</comment>
<dbReference type="Proteomes" id="UP000685013">
    <property type="component" value="Chromosome 18"/>
</dbReference>
<organism evidence="2 3">
    <name type="scientific">Cucurbita argyrosperma subsp. sororia</name>
    <dbReference type="NCBI Taxonomy" id="37648"/>
    <lineage>
        <taxon>Eukaryota</taxon>
        <taxon>Viridiplantae</taxon>
        <taxon>Streptophyta</taxon>
        <taxon>Embryophyta</taxon>
        <taxon>Tracheophyta</taxon>
        <taxon>Spermatophyta</taxon>
        <taxon>Magnoliopsida</taxon>
        <taxon>eudicotyledons</taxon>
        <taxon>Gunneridae</taxon>
        <taxon>Pentapetalae</taxon>
        <taxon>rosids</taxon>
        <taxon>fabids</taxon>
        <taxon>Cucurbitales</taxon>
        <taxon>Cucurbitaceae</taxon>
        <taxon>Cucurbiteae</taxon>
        <taxon>Cucurbita</taxon>
    </lineage>
</organism>
<protein>
    <submittedName>
        <fullName evidence="2">Uncharacterized protein</fullName>
    </submittedName>
</protein>
<feature type="non-terminal residue" evidence="2">
    <location>
        <position position="1"/>
    </location>
</feature>
<dbReference type="EMBL" id="JAGKQH010000018">
    <property type="protein sequence ID" value="KAG6573475.1"/>
    <property type="molecule type" value="Genomic_DNA"/>
</dbReference>
<feature type="compositionally biased region" description="Basic and acidic residues" evidence="1">
    <location>
        <begin position="14"/>
        <end position="39"/>
    </location>
</feature>
<accession>A0AAV6M1X1</accession>
<feature type="compositionally biased region" description="Basic and acidic residues" evidence="1">
    <location>
        <begin position="59"/>
        <end position="70"/>
    </location>
</feature>